<protein>
    <submittedName>
        <fullName evidence="2">Molybdopterin-dependent oxidoreductase</fullName>
    </submittedName>
</protein>
<evidence type="ECO:0000313" key="2">
    <source>
        <dbReference type="EMBL" id="NMG45302.1"/>
    </source>
</evidence>
<dbReference type="Gene3D" id="3.30.365.10">
    <property type="entry name" value="Aldehyde oxidase/xanthine dehydrogenase, molybdopterin binding domain"/>
    <property type="match status" value="4"/>
</dbReference>
<dbReference type="PANTHER" id="PTHR47495:SF2">
    <property type="entry name" value="ALDEHYDE DEHYDROGENASE"/>
    <property type="match status" value="1"/>
</dbReference>
<dbReference type="PIRSF" id="PIRSF036389">
    <property type="entry name" value="IOR_B"/>
    <property type="match status" value="1"/>
</dbReference>
<proteinExistence type="predicted"/>
<dbReference type="InterPro" id="IPR046867">
    <property type="entry name" value="AldOxase/xan_DH_MoCoBD2"/>
</dbReference>
<dbReference type="InterPro" id="IPR037165">
    <property type="entry name" value="AldOxase/xan_DH_Mopterin-bd_sf"/>
</dbReference>
<dbReference type="InterPro" id="IPR000674">
    <property type="entry name" value="Ald_Oxase/Xan_DH_a/b"/>
</dbReference>
<name>A0ABX1Q0T4_9RHOO</name>
<dbReference type="InterPro" id="IPR012368">
    <property type="entry name" value="OxRdtase_Mopterin-bd_su_IorB"/>
</dbReference>
<dbReference type="InterPro" id="IPR006311">
    <property type="entry name" value="TAT_signal"/>
</dbReference>
<dbReference type="InterPro" id="IPR052516">
    <property type="entry name" value="N-heterocyclic_Hydroxylase"/>
</dbReference>
<dbReference type="EMBL" id="WTVN01000028">
    <property type="protein sequence ID" value="NMG45302.1"/>
    <property type="molecule type" value="Genomic_DNA"/>
</dbReference>
<dbReference type="SMART" id="SM01008">
    <property type="entry name" value="Ald_Xan_dh_C"/>
    <property type="match status" value="1"/>
</dbReference>
<evidence type="ECO:0000313" key="3">
    <source>
        <dbReference type="Proteomes" id="UP000623795"/>
    </source>
</evidence>
<organism evidence="2 3">
    <name type="scientific">Aromatoleum toluvorans</name>
    <dbReference type="NCBI Taxonomy" id="92002"/>
    <lineage>
        <taxon>Bacteria</taxon>
        <taxon>Pseudomonadati</taxon>
        <taxon>Pseudomonadota</taxon>
        <taxon>Betaproteobacteria</taxon>
        <taxon>Rhodocyclales</taxon>
        <taxon>Rhodocyclaceae</taxon>
        <taxon>Aromatoleum</taxon>
    </lineage>
</organism>
<reference evidence="2 3" key="1">
    <citation type="submission" date="2019-12" db="EMBL/GenBank/DDBJ databases">
        <title>Comparative genomics gives insights into the taxonomy of the Azoarcus-Aromatoleum group and reveals separate origins of nif in the plant-associated Azoarcus and non-plant-associated Aromatoleum sub-groups.</title>
        <authorList>
            <person name="Lafos M."/>
            <person name="Maluk M."/>
            <person name="Batista M."/>
            <person name="Junghare M."/>
            <person name="Carmona M."/>
            <person name="Faoro H."/>
            <person name="Cruz L.M."/>
            <person name="Battistoni F."/>
            <person name="De Souza E."/>
            <person name="Pedrosa F."/>
            <person name="Chen W.-M."/>
            <person name="Poole P.S."/>
            <person name="Dixon R.A."/>
            <person name="James E.K."/>
        </authorList>
    </citation>
    <scope>NUCLEOTIDE SEQUENCE [LARGE SCALE GENOMIC DNA]</scope>
    <source>
        <strain evidence="2 3">Td21</strain>
    </source>
</reference>
<dbReference type="Pfam" id="PF02738">
    <property type="entry name" value="MoCoBD_1"/>
    <property type="match status" value="1"/>
</dbReference>
<dbReference type="Gene3D" id="3.90.1170.50">
    <property type="entry name" value="Aldehyde oxidase/xanthine dehydrogenase, a/b hammerhead"/>
    <property type="match status" value="1"/>
</dbReference>
<comment type="caution">
    <text evidence="2">The sequence shown here is derived from an EMBL/GenBank/DDBJ whole genome shotgun (WGS) entry which is preliminary data.</text>
</comment>
<evidence type="ECO:0000259" key="1">
    <source>
        <dbReference type="SMART" id="SM01008"/>
    </source>
</evidence>
<gene>
    <name evidence="2" type="ORF">GPA22_16425</name>
</gene>
<dbReference type="PROSITE" id="PS51318">
    <property type="entry name" value="TAT"/>
    <property type="match status" value="1"/>
</dbReference>
<sequence>MNTRIENVSRRDFLKASAGLTLGLMLPGVDSAIAAAAAGSRGTAADAAPAFAPNAFVRIGTDNRVTVIAKHLEMGQGTYTGLATLVAEELDADWAQVVVEGAPADAKRYNNLLWGPSQGTGGSTAIANSFDQLRQAGASARAMLMQAAAARWKVPAGEIRVKAGVVSHAKSGRKASFGELAEAAATQPVPQEVRLKDPKDFVLIGRHVPRKDSVAKTTGRAQFTQDVKLPGMLVAVVAHPPRFGATVRTVDEQAARAVPGVVRIVRIPRGVAVLAHDYWTAKKGRDAMKIDWDDSAAYRGSSDQILADYRKLAATPGLVARRDGNADKALGGSARVLEAEFDFPYLAHAAMEPLNCVMRVDAQGCEVWNGEQFHTGDQAALAAFFDLKPEQVKLHMLFAGGSFGRRANPNSDYLLETAQIVKAVGGEAPVKLVWSREDDMRAGYYRPVYVHRLRAALDAQGKPLAWSQRIVGQSILAGTPFEGVAVKDGIDGSSVEGAANLPYAIPNLQVELHTTNKDVKVPVQWWRSVGSTHTAFAAEVFLDELATAAGADPVAYRLDLLAAHPRHAGVLKLAADKAGWSKPLAAAKSGKRARGVAVHESFNTYVAQVVEVTVAPDGSFKVDRVVCAVDCGIAVNPDVIRAQMEGGIGFGLGAALSGAITLKDGVVEQSNFHDYTVLRIDQMPRVEVHIVPSAEKPTGVGEPGVPPIAPALVNALFAATGKRIRTLPIGEQLKG</sequence>
<dbReference type="PANTHER" id="PTHR47495">
    <property type="entry name" value="ALDEHYDE DEHYDROGENASE"/>
    <property type="match status" value="1"/>
</dbReference>
<dbReference type="SUPFAM" id="SSF56003">
    <property type="entry name" value="Molybdenum cofactor-binding domain"/>
    <property type="match status" value="2"/>
</dbReference>
<dbReference type="Pfam" id="PF20256">
    <property type="entry name" value="MoCoBD_2"/>
    <property type="match status" value="2"/>
</dbReference>
<keyword evidence="3" id="KW-1185">Reference proteome</keyword>
<dbReference type="Proteomes" id="UP000623795">
    <property type="component" value="Unassembled WGS sequence"/>
</dbReference>
<feature type="domain" description="Aldehyde oxidase/xanthine dehydrogenase a/b hammerhead" evidence="1">
    <location>
        <begin position="218"/>
        <end position="296"/>
    </location>
</feature>
<dbReference type="RefSeq" id="WP_169257144.1">
    <property type="nucleotide sequence ID" value="NZ_WTVN01000028.1"/>
</dbReference>
<accession>A0ABX1Q0T4</accession>
<dbReference type="InterPro" id="IPR008274">
    <property type="entry name" value="AldOxase/xan_DH_MoCoBD1"/>
</dbReference>